<comment type="similarity">
    <text evidence="2">Belongs to the alkaline ceramidase family.</text>
</comment>
<feature type="binding site" evidence="8">
    <location>
        <position position="101"/>
    </location>
    <ligand>
        <name>Zn(2+)</name>
        <dbReference type="ChEBI" id="CHEBI:29105"/>
        <note>catalytic</note>
    </ligand>
</feature>
<reference evidence="11 12" key="1">
    <citation type="submission" date="2015-09" db="EMBL/GenBank/DDBJ databases">
        <title>Host preference determinants of Valsa canker pathogens revealed by comparative genomics.</title>
        <authorList>
            <person name="Yin Z."/>
            <person name="Huang L."/>
        </authorList>
    </citation>
    <scope>NUCLEOTIDE SEQUENCE [LARGE SCALE GENOMIC DNA]</scope>
    <source>
        <strain evidence="11 12">YSFL</strain>
    </source>
</reference>
<feature type="binding site" evidence="7">
    <location>
        <position position="53"/>
    </location>
    <ligand>
        <name>Ca(2+)</name>
        <dbReference type="ChEBI" id="CHEBI:29108"/>
    </ligand>
</feature>
<dbReference type="PANTHER" id="PTHR46187">
    <property type="entry name" value="ALKALINE CERAMIDASE 3"/>
    <property type="match status" value="1"/>
</dbReference>
<feature type="transmembrane region" description="Helical" evidence="10">
    <location>
        <begin position="208"/>
        <end position="226"/>
    </location>
</feature>
<feature type="binding site" evidence="7">
    <location>
        <position position="26"/>
    </location>
    <ligand>
        <name>Ca(2+)</name>
        <dbReference type="ChEBI" id="CHEBI:29108"/>
    </ligand>
</feature>
<evidence type="ECO:0000256" key="10">
    <source>
        <dbReference type="SAM" id="Phobius"/>
    </source>
</evidence>
<feature type="compositionally biased region" description="Basic residues" evidence="9">
    <location>
        <begin position="318"/>
        <end position="331"/>
    </location>
</feature>
<sequence>MPLAFQWPYRESRDGIWTPQTSTLNWCEEVWQAHYYWMESSWNDYNITPYCAEFINTATNFIFMYLGMMGIRDCLRYAHDRVFIVLYMGYMIVGLGSMAFHATLKYSMQLADELPMIYTTCIMAFVTFSYSRTKRESVLIGLALTGLAIFITVYYHMSQNPVFHQVAYASLTCATVFRGMYVMEAFLRPALRERCDTPAHADQILKQMWYMALTGIAYFLIGFFVWNMDNIFCGYLREARNTILLPWAMVLEGHGWWHIFTGIGAYYFIVWRVWLTQCLDGNEDQFMLQWPSALTSVPKVVPRPGYVPKANSNGHANGKARSKSRSTRKEL</sequence>
<comment type="cofactor">
    <cofactor evidence="8">
        <name>Zn(2+)</name>
        <dbReference type="ChEBI" id="CHEBI:29105"/>
    </cofactor>
</comment>
<dbReference type="GO" id="GO:0046513">
    <property type="term" value="P:ceramide biosynthetic process"/>
    <property type="evidence" value="ECO:0007669"/>
    <property type="project" value="TreeGrafter"/>
</dbReference>
<feature type="transmembrane region" description="Helical" evidence="10">
    <location>
        <begin position="138"/>
        <end position="155"/>
    </location>
</feature>
<dbReference type="GO" id="GO:0046514">
    <property type="term" value="P:ceramide catabolic process"/>
    <property type="evidence" value="ECO:0007669"/>
    <property type="project" value="TreeGrafter"/>
</dbReference>
<evidence type="ECO:0000256" key="7">
    <source>
        <dbReference type="PIRSR" id="PIRSR608901-1"/>
    </source>
</evidence>
<evidence type="ECO:0000313" key="11">
    <source>
        <dbReference type="EMBL" id="ROV91816.1"/>
    </source>
</evidence>
<comment type="subcellular location">
    <subcellularLocation>
        <location evidence="1">Membrane</location>
        <topology evidence="1">Multi-pass membrane protein</topology>
    </subcellularLocation>
</comment>
<feature type="region of interest" description="Disordered" evidence="9">
    <location>
        <begin position="306"/>
        <end position="331"/>
    </location>
</feature>
<evidence type="ECO:0000256" key="5">
    <source>
        <dbReference type="ARBA" id="ARBA00022989"/>
    </source>
</evidence>
<dbReference type="InterPro" id="IPR008901">
    <property type="entry name" value="ACER"/>
</dbReference>
<evidence type="ECO:0000256" key="3">
    <source>
        <dbReference type="ARBA" id="ARBA00022692"/>
    </source>
</evidence>
<accession>A0A423VLC2</accession>
<keyword evidence="6 10" id="KW-0472">Membrane</keyword>
<keyword evidence="7" id="KW-0106">Calcium</keyword>
<keyword evidence="3 10" id="KW-0812">Transmembrane</keyword>
<dbReference type="EMBL" id="LJZO01000041">
    <property type="protein sequence ID" value="ROV91816.1"/>
    <property type="molecule type" value="Genomic_DNA"/>
</dbReference>
<organism evidence="11 12">
    <name type="scientific">Cytospora chrysosperma</name>
    <name type="common">Cytospora canker fungus</name>
    <name type="synonym">Sphaeria chrysosperma</name>
    <dbReference type="NCBI Taxonomy" id="252740"/>
    <lineage>
        <taxon>Eukaryota</taxon>
        <taxon>Fungi</taxon>
        <taxon>Dikarya</taxon>
        <taxon>Ascomycota</taxon>
        <taxon>Pezizomycotina</taxon>
        <taxon>Sordariomycetes</taxon>
        <taxon>Sordariomycetidae</taxon>
        <taxon>Diaporthales</taxon>
        <taxon>Cytosporaceae</taxon>
        <taxon>Cytospora</taxon>
    </lineage>
</organism>
<feature type="transmembrane region" description="Helical" evidence="10">
    <location>
        <begin position="255"/>
        <end position="275"/>
    </location>
</feature>
<dbReference type="GO" id="GO:0016811">
    <property type="term" value="F:hydrolase activity, acting on carbon-nitrogen (but not peptide) bonds, in linear amides"/>
    <property type="evidence" value="ECO:0007669"/>
    <property type="project" value="InterPro"/>
</dbReference>
<name>A0A423VLC2_CYTCH</name>
<feature type="transmembrane region" description="Helical" evidence="10">
    <location>
        <begin position="167"/>
        <end position="187"/>
    </location>
</feature>
<keyword evidence="8" id="KW-0862">Zinc</keyword>
<evidence type="ECO:0000313" key="12">
    <source>
        <dbReference type="Proteomes" id="UP000284375"/>
    </source>
</evidence>
<feature type="transmembrane region" description="Helical" evidence="10">
    <location>
        <begin position="47"/>
        <end position="70"/>
    </location>
</feature>
<keyword evidence="5 10" id="KW-1133">Transmembrane helix</keyword>
<dbReference type="GO" id="GO:0046872">
    <property type="term" value="F:metal ion binding"/>
    <property type="evidence" value="ECO:0007669"/>
    <property type="project" value="UniProtKB-KW"/>
</dbReference>
<evidence type="ECO:0000256" key="6">
    <source>
        <dbReference type="ARBA" id="ARBA00023136"/>
    </source>
</evidence>
<feature type="transmembrane region" description="Helical" evidence="10">
    <location>
        <begin position="82"/>
        <end position="102"/>
    </location>
</feature>
<gene>
    <name evidence="11" type="ORF">VSDG_06522</name>
</gene>
<dbReference type="Pfam" id="PF05875">
    <property type="entry name" value="Ceramidase"/>
    <property type="match status" value="1"/>
</dbReference>
<dbReference type="GO" id="GO:0005789">
    <property type="term" value="C:endoplasmic reticulum membrane"/>
    <property type="evidence" value="ECO:0007669"/>
    <property type="project" value="TreeGrafter"/>
</dbReference>
<comment type="caution">
    <text evidence="11">The sequence shown here is derived from an EMBL/GenBank/DDBJ whole genome shotgun (WGS) entry which is preliminary data.</text>
</comment>
<keyword evidence="4" id="KW-0378">Hydrolase</keyword>
<feature type="binding site" evidence="8">
    <location>
        <position position="254"/>
    </location>
    <ligand>
        <name>Zn(2+)</name>
        <dbReference type="ChEBI" id="CHEBI:29105"/>
        <note>catalytic</note>
    </ligand>
</feature>
<proteinExistence type="inferred from homology"/>
<feature type="binding site" evidence="7">
    <location>
        <position position="28"/>
    </location>
    <ligand>
        <name>Ca(2+)</name>
        <dbReference type="ChEBI" id="CHEBI:29108"/>
    </ligand>
</feature>
<evidence type="ECO:0000256" key="1">
    <source>
        <dbReference type="ARBA" id="ARBA00004141"/>
    </source>
</evidence>
<dbReference type="Proteomes" id="UP000284375">
    <property type="component" value="Unassembled WGS sequence"/>
</dbReference>
<dbReference type="PANTHER" id="PTHR46187:SF3">
    <property type="entry name" value="ALKALINE CERAMIDASE 3"/>
    <property type="match status" value="1"/>
</dbReference>
<dbReference type="STRING" id="252740.A0A423VLC2"/>
<evidence type="ECO:0000256" key="2">
    <source>
        <dbReference type="ARBA" id="ARBA00009780"/>
    </source>
</evidence>
<dbReference type="AlphaFoldDB" id="A0A423VLC2"/>
<evidence type="ECO:0008006" key="13">
    <source>
        <dbReference type="Google" id="ProtNLM"/>
    </source>
</evidence>
<dbReference type="OrthoDB" id="187171at2759"/>
<feature type="binding site" evidence="8">
    <location>
        <position position="258"/>
    </location>
    <ligand>
        <name>Zn(2+)</name>
        <dbReference type="ChEBI" id="CHEBI:29105"/>
        <note>catalytic</note>
    </ligand>
</feature>
<keyword evidence="7" id="KW-0479">Metal-binding</keyword>
<keyword evidence="12" id="KW-1185">Reference proteome</keyword>
<feature type="transmembrane region" description="Helical" evidence="10">
    <location>
        <begin position="114"/>
        <end position="131"/>
    </location>
</feature>
<evidence type="ECO:0000256" key="9">
    <source>
        <dbReference type="SAM" id="MobiDB-lite"/>
    </source>
</evidence>
<evidence type="ECO:0000256" key="4">
    <source>
        <dbReference type="ARBA" id="ARBA00022801"/>
    </source>
</evidence>
<protein>
    <recommendedName>
        <fullName evidence="13">Alkaline ceramidase 3</fullName>
    </recommendedName>
</protein>
<evidence type="ECO:0000256" key="8">
    <source>
        <dbReference type="PIRSR" id="PIRSR608901-2"/>
    </source>
</evidence>